<proteinExistence type="predicted"/>
<evidence type="ECO:0000313" key="3">
    <source>
        <dbReference type="EMBL" id="EKC48726.1"/>
    </source>
</evidence>
<feature type="non-terminal residue" evidence="3">
    <location>
        <position position="174"/>
    </location>
</feature>
<name>K1SN41_9ZZZZ</name>
<reference evidence="3" key="1">
    <citation type="journal article" date="2013" name="Environ. Microbiol.">
        <title>Microbiota from the distal guts of lean and obese adolescents exhibit partial functional redundancy besides clear differences in community structure.</title>
        <authorList>
            <person name="Ferrer M."/>
            <person name="Ruiz A."/>
            <person name="Lanza F."/>
            <person name="Haange S.B."/>
            <person name="Oberbach A."/>
            <person name="Till H."/>
            <person name="Bargiela R."/>
            <person name="Campoy C."/>
            <person name="Segura M.T."/>
            <person name="Richter M."/>
            <person name="von Bergen M."/>
            <person name="Seifert J."/>
            <person name="Suarez A."/>
        </authorList>
    </citation>
    <scope>NUCLEOTIDE SEQUENCE</scope>
</reference>
<dbReference type="InterPro" id="IPR050695">
    <property type="entry name" value="N-acetylmuramoyl_amidase_3"/>
</dbReference>
<sequence>MKLNMKRFEFKRLRTRIPALIVLLGCFTVIAATADYSQMSVRASTSHVTNKKTIVLDAGHGGADSGAVGINGELEKNINLAIVRDLSDMLTLSGFNVVLTRDSDISIHDEGVKGTREQKVSDMKNRLDIINKYGDCLFLSIHQNKFTEPEYFGAQIFYTANNPDNRMIAQIMQD</sequence>
<keyword evidence="1" id="KW-0378">Hydrolase</keyword>
<dbReference type="Pfam" id="PF01520">
    <property type="entry name" value="Amidase_3"/>
    <property type="match status" value="1"/>
</dbReference>
<evidence type="ECO:0000256" key="1">
    <source>
        <dbReference type="ARBA" id="ARBA00022801"/>
    </source>
</evidence>
<dbReference type="GO" id="GO:0009253">
    <property type="term" value="P:peptidoglycan catabolic process"/>
    <property type="evidence" value="ECO:0007669"/>
    <property type="project" value="InterPro"/>
</dbReference>
<evidence type="ECO:0000259" key="2">
    <source>
        <dbReference type="Pfam" id="PF01520"/>
    </source>
</evidence>
<dbReference type="PANTHER" id="PTHR30404:SF0">
    <property type="entry name" value="N-ACETYLMURAMOYL-L-ALANINE AMIDASE AMIC"/>
    <property type="match status" value="1"/>
</dbReference>
<dbReference type="PANTHER" id="PTHR30404">
    <property type="entry name" value="N-ACETYLMURAMOYL-L-ALANINE AMIDASE"/>
    <property type="match status" value="1"/>
</dbReference>
<dbReference type="InterPro" id="IPR002508">
    <property type="entry name" value="MurNAc-LAA_cat"/>
</dbReference>
<feature type="domain" description="MurNAc-LAA" evidence="2">
    <location>
        <begin position="54"/>
        <end position="173"/>
    </location>
</feature>
<dbReference type="GO" id="GO:0008745">
    <property type="term" value="F:N-acetylmuramoyl-L-alanine amidase activity"/>
    <property type="evidence" value="ECO:0007669"/>
    <property type="project" value="InterPro"/>
</dbReference>
<dbReference type="Gene3D" id="3.40.630.40">
    <property type="entry name" value="Zn-dependent exopeptidases"/>
    <property type="match status" value="1"/>
</dbReference>
<protein>
    <submittedName>
        <fullName evidence="3">N-acetylmuramoyl-L-alanine amidase</fullName>
    </submittedName>
</protein>
<accession>K1SN41</accession>
<comment type="caution">
    <text evidence="3">The sequence shown here is derived from an EMBL/GenBank/DDBJ whole genome shotgun (WGS) entry which is preliminary data.</text>
</comment>
<dbReference type="CDD" id="cd02696">
    <property type="entry name" value="MurNAc-LAA"/>
    <property type="match status" value="1"/>
</dbReference>
<dbReference type="EMBL" id="AJWY01012874">
    <property type="protein sequence ID" value="EKC48726.1"/>
    <property type="molecule type" value="Genomic_DNA"/>
</dbReference>
<organism evidence="3">
    <name type="scientific">human gut metagenome</name>
    <dbReference type="NCBI Taxonomy" id="408170"/>
    <lineage>
        <taxon>unclassified sequences</taxon>
        <taxon>metagenomes</taxon>
        <taxon>organismal metagenomes</taxon>
    </lineage>
</organism>
<gene>
    <name evidence="3" type="ORF">LEA_18748</name>
</gene>
<dbReference type="AlphaFoldDB" id="K1SN41"/>
<dbReference type="GO" id="GO:0030288">
    <property type="term" value="C:outer membrane-bounded periplasmic space"/>
    <property type="evidence" value="ECO:0007669"/>
    <property type="project" value="TreeGrafter"/>
</dbReference>
<dbReference type="SUPFAM" id="SSF53187">
    <property type="entry name" value="Zn-dependent exopeptidases"/>
    <property type="match status" value="1"/>
</dbReference>